<name>A0A7W7HSE1_9ACTN</name>
<reference evidence="2 3" key="1">
    <citation type="submission" date="2020-08" db="EMBL/GenBank/DDBJ databases">
        <title>Sequencing the genomes of 1000 actinobacteria strains.</title>
        <authorList>
            <person name="Klenk H.-P."/>
        </authorList>
    </citation>
    <scope>NUCLEOTIDE SEQUENCE [LARGE SCALE GENOMIC DNA]</scope>
    <source>
        <strain evidence="2 3">DSM 43149</strain>
    </source>
</reference>
<protein>
    <submittedName>
        <fullName evidence="2">Uncharacterized protein</fullName>
    </submittedName>
</protein>
<accession>A0A7W7HSE1</accession>
<gene>
    <name evidence="2" type="ORF">BJ971_000495</name>
</gene>
<evidence type="ECO:0000313" key="3">
    <source>
        <dbReference type="Proteomes" id="UP000578112"/>
    </source>
</evidence>
<evidence type="ECO:0000313" key="2">
    <source>
        <dbReference type="EMBL" id="MBB4759939.1"/>
    </source>
</evidence>
<dbReference type="AlphaFoldDB" id="A0A7W7HSE1"/>
<feature type="region of interest" description="Disordered" evidence="1">
    <location>
        <begin position="1"/>
        <end position="34"/>
    </location>
</feature>
<evidence type="ECO:0000256" key="1">
    <source>
        <dbReference type="SAM" id="MobiDB-lite"/>
    </source>
</evidence>
<keyword evidence="3" id="KW-1185">Reference proteome</keyword>
<organism evidence="2 3">
    <name type="scientific">Actinoplanes digitatis</name>
    <dbReference type="NCBI Taxonomy" id="1868"/>
    <lineage>
        <taxon>Bacteria</taxon>
        <taxon>Bacillati</taxon>
        <taxon>Actinomycetota</taxon>
        <taxon>Actinomycetes</taxon>
        <taxon>Micromonosporales</taxon>
        <taxon>Micromonosporaceae</taxon>
        <taxon>Actinoplanes</taxon>
    </lineage>
</organism>
<dbReference type="EMBL" id="JACHNH010000001">
    <property type="protein sequence ID" value="MBB4759939.1"/>
    <property type="molecule type" value="Genomic_DNA"/>
</dbReference>
<proteinExistence type="predicted"/>
<sequence>MESGAPEVGVLEPGRALAPAGGPVVGSSAGRKAA</sequence>
<comment type="caution">
    <text evidence="2">The sequence shown here is derived from an EMBL/GenBank/DDBJ whole genome shotgun (WGS) entry which is preliminary data.</text>
</comment>
<dbReference type="Proteomes" id="UP000578112">
    <property type="component" value="Unassembled WGS sequence"/>
</dbReference>